<gene>
    <name evidence="1" type="ORF">Psuf_017590</name>
</gene>
<dbReference type="Proteomes" id="UP000503011">
    <property type="component" value="Chromosome"/>
</dbReference>
<proteinExistence type="predicted"/>
<organism evidence="1 2">
    <name type="scientific">Phytohabitans suffuscus</name>
    <dbReference type="NCBI Taxonomy" id="624315"/>
    <lineage>
        <taxon>Bacteria</taxon>
        <taxon>Bacillati</taxon>
        <taxon>Actinomycetota</taxon>
        <taxon>Actinomycetes</taxon>
        <taxon>Micromonosporales</taxon>
        <taxon>Micromonosporaceae</taxon>
    </lineage>
</organism>
<accession>A0A6F8YEB1</accession>
<evidence type="ECO:0000313" key="1">
    <source>
        <dbReference type="EMBL" id="BCB84446.1"/>
    </source>
</evidence>
<keyword evidence="2" id="KW-1185">Reference proteome</keyword>
<reference evidence="1 2" key="1">
    <citation type="submission" date="2020-03" db="EMBL/GenBank/DDBJ databases">
        <title>Whole genome shotgun sequence of Phytohabitans suffuscus NBRC 105367.</title>
        <authorList>
            <person name="Komaki H."/>
            <person name="Tamura T."/>
        </authorList>
    </citation>
    <scope>NUCLEOTIDE SEQUENCE [LARGE SCALE GENOMIC DNA]</scope>
    <source>
        <strain evidence="1 2">NBRC 105367</strain>
    </source>
</reference>
<reference evidence="1 2" key="2">
    <citation type="submission" date="2020-03" db="EMBL/GenBank/DDBJ databases">
        <authorList>
            <person name="Ichikawa N."/>
            <person name="Kimura A."/>
            <person name="Kitahashi Y."/>
            <person name="Uohara A."/>
        </authorList>
    </citation>
    <scope>NUCLEOTIDE SEQUENCE [LARGE SCALE GENOMIC DNA]</scope>
    <source>
        <strain evidence="1 2">NBRC 105367</strain>
    </source>
</reference>
<dbReference type="RefSeq" id="WP_173155613.1">
    <property type="nucleotide sequence ID" value="NZ_AP022871.1"/>
</dbReference>
<sequence>MTLTTPYVQDLRSTAVAIAAQHIAASWPGRSEAAQFAAIGAALDAAAPFLLDAFLIEEAVAVVEGRTLPTPRVTAEVAHEALILANGNRHRYLQGLQREGWLSLRTLDLEELEDEDSEAPEV</sequence>
<dbReference type="AlphaFoldDB" id="A0A6F8YEB1"/>
<protein>
    <submittedName>
        <fullName evidence="1">Uncharacterized protein</fullName>
    </submittedName>
</protein>
<evidence type="ECO:0000313" key="2">
    <source>
        <dbReference type="Proteomes" id="UP000503011"/>
    </source>
</evidence>
<dbReference type="EMBL" id="AP022871">
    <property type="protein sequence ID" value="BCB84446.1"/>
    <property type="molecule type" value="Genomic_DNA"/>
</dbReference>
<name>A0A6F8YEB1_9ACTN</name>
<dbReference type="KEGG" id="psuu:Psuf_017590"/>